<feature type="non-terminal residue" evidence="1">
    <location>
        <position position="31"/>
    </location>
</feature>
<dbReference type="AlphaFoldDB" id="X1BDX7"/>
<comment type="caution">
    <text evidence="1">The sequence shown here is derived from an EMBL/GenBank/DDBJ whole genome shotgun (WGS) entry which is preliminary data.</text>
</comment>
<reference evidence="1" key="1">
    <citation type="journal article" date="2014" name="Front. Microbiol.">
        <title>High frequency of phylogenetically diverse reductive dehalogenase-homologous genes in deep subseafloor sedimentary metagenomes.</title>
        <authorList>
            <person name="Kawai M."/>
            <person name="Futagami T."/>
            <person name="Toyoda A."/>
            <person name="Takaki Y."/>
            <person name="Nishi S."/>
            <person name="Hori S."/>
            <person name="Arai W."/>
            <person name="Tsubouchi T."/>
            <person name="Morono Y."/>
            <person name="Uchiyama I."/>
            <person name="Ito T."/>
            <person name="Fujiyama A."/>
            <person name="Inagaki F."/>
            <person name="Takami H."/>
        </authorList>
    </citation>
    <scope>NUCLEOTIDE SEQUENCE</scope>
    <source>
        <strain evidence="1">Expedition CK06-06</strain>
    </source>
</reference>
<sequence>MTDVNEALVKTYYEQKGYLTVTNKEYIIKKG</sequence>
<organism evidence="1">
    <name type="scientific">marine sediment metagenome</name>
    <dbReference type="NCBI Taxonomy" id="412755"/>
    <lineage>
        <taxon>unclassified sequences</taxon>
        <taxon>metagenomes</taxon>
        <taxon>ecological metagenomes</taxon>
    </lineage>
</organism>
<evidence type="ECO:0000313" key="1">
    <source>
        <dbReference type="EMBL" id="GAG93220.1"/>
    </source>
</evidence>
<proteinExistence type="predicted"/>
<gene>
    <name evidence="1" type="ORF">S01H4_48669</name>
</gene>
<name>X1BDX7_9ZZZZ</name>
<accession>X1BDX7</accession>
<dbReference type="EMBL" id="BART01027451">
    <property type="protein sequence ID" value="GAG93220.1"/>
    <property type="molecule type" value="Genomic_DNA"/>
</dbReference>
<protein>
    <submittedName>
        <fullName evidence="1">Uncharacterized protein</fullName>
    </submittedName>
</protein>